<evidence type="ECO:0000256" key="5">
    <source>
        <dbReference type="ARBA" id="ARBA00022842"/>
    </source>
</evidence>
<evidence type="ECO:0000259" key="11">
    <source>
        <dbReference type="Pfam" id="PF02880"/>
    </source>
</evidence>
<evidence type="ECO:0000256" key="4">
    <source>
        <dbReference type="ARBA" id="ARBA00022723"/>
    </source>
</evidence>
<evidence type="ECO:0000256" key="3">
    <source>
        <dbReference type="ARBA" id="ARBA00022553"/>
    </source>
</evidence>
<dbReference type="FunFam" id="3.40.120.10:FF:000001">
    <property type="entry name" value="Phosphoglucosamine mutase"/>
    <property type="match status" value="1"/>
</dbReference>
<comment type="cofactor">
    <cofactor evidence="1">
        <name>Mg(2+)</name>
        <dbReference type="ChEBI" id="CHEBI:18420"/>
    </cofactor>
</comment>
<dbReference type="InterPro" id="IPR016055">
    <property type="entry name" value="A-D-PHexomutase_a/b/a-I/II/III"/>
</dbReference>
<dbReference type="InterPro" id="IPR005846">
    <property type="entry name" value="A-D-PHexomutase_a/b/a-III"/>
</dbReference>
<evidence type="ECO:0000256" key="1">
    <source>
        <dbReference type="ARBA" id="ARBA00001946"/>
    </source>
</evidence>
<keyword evidence="13" id="KW-1185">Reference proteome</keyword>
<dbReference type="Proteomes" id="UP001302662">
    <property type="component" value="Chromosome"/>
</dbReference>
<gene>
    <name evidence="12" type="primary">glmM</name>
    <name evidence="12" type="ORF">MmiEs2_02090</name>
</gene>
<proteinExistence type="inferred from homology"/>
<evidence type="ECO:0000259" key="9">
    <source>
        <dbReference type="Pfam" id="PF02878"/>
    </source>
</evidence>
<name>A0AA96V7A5_9EURY</name>
<dbReference type="PANTHER" id="PTHR42946:SF1">
    <property type="entry name" value="PHOSPHOGLUCOMUTASE (ALPHA-D-GLUCOSE-1,6-BISPHOSPHATE-DEPENDENT)"/>
    <property type="match status" value="1"/>
</dbReference>
<dbReference type="Pfam" id="PF02880">
    <property type="entry name" value="PGM_PMM_III"/>
    <property type="match status" value="1"/>
</dbReference>
<evidence type="ECO:0000259" key="10">
    <source>
        <dbReference type="Pfam" id="PF02879"/>
    </source>
</evidence>
<dbReference type="PANTHER" id="PTHR42946">
    <property type="entry name" value="PHOSPHOHEXOSE MUTASE"/>
    <property type="match status" value="1"/>
</dbReference>
<organism evidence="12 13">
    <name type="scientific">Methanimicrococcus stummii</name>
    <dbReference type="NCBI Taxonomy" id="3028294"/>
    <lineage>
        <taxon>Archaea</taxon>
        <taxon>Methanobacteriati</taxon>
        <taxon>Methanobacteriota</taxon>
        <taxon>Stenosarchaea group</taxon>
        <taxon>Methanomicrobia</taxon>
        <taxon>Methanosarcinales</taxon>
        <taxon>Methanosarcinaceae</taxon>
        <taxon>Methanimicrococcus</taxon>
    </lineage>
</organism>
<dbReference type="InterPro" id="IPR036900">
    <property type="entry name" value="A-D-PHexomutase_C_sf"/>
</dbReference>
<dbReference type="CDD" id="cd03087">
    <property type="entry name" value="PGM_like1"/>
    <property type="match status" value="1"/>
</dbReference>
<protein>
    <submittedName>
        <fullName evidence="12">Phosphoglucosamine mutase</fullName>
        <ecNumber evidence="12">5.4.2.10</ecNumber>
    </submittedName>
</protein>
<dbReference type="GO" id="GO:0008966">
    <property type="term" value="F:phosphoglucosamine mutase activity"/>
    <property type="evidence" value="ECO:0007669"/>
    <property type="project" value="UniProtKB-EC"/>
</dbReference>
<evidence type="ECO:0000259" key="8">
    <source>
        <dbReference type="Pfam" id="PF00408"/>
    </source>
</evidence>
<dbReference type="Pfam" id="PF02878">
    <property type="entry name" value="PGM_PMM_I"/>
    <property type="match status" value="1"/>
</dbReference>
<dbReference type="EMBL" id="CP131062">
    <property type="protein sequence ID" value="WNY28029.1"/>
    <property type="molecule type" value="Genomic_DNA"/>
</dbReference>
<evidence type="ECO:0000313" key="13">
    <source>
        <dbReference type="Proteomes" id="UP001302662"/>
    </source>
</evidence>
<dbReference type="RefSeq" id="WP_316559589.1">
    <property type="nucleotide sequence ID" value="NZ_CP131062.1"/>
</dbReference>
<dbReference type="NCBIfam" id="TIGR03990">
    <property type="entry name" value="Arch_GlmM"/>
    <property type="match status" value="1"/>
</dbReference>
<keyword evidence="5 7" id="KW-0460">Magnesium</keyword>
<dbReference type="PRINTS" id="PR00509">
    <property type="entry name" value="PGMPMM"/>
</dbReference>
<feature type="domain" description="Alpha-D-phosphohexomutase alpha/beta/alpha" evidence="10">
    <location>
        <begin position="161"/>
        <end position="262"/>
    </location>
</feature>
<dbReference type="GO" id="GO:0004615">
    <property type="term" value="F:phosphomannomutase activity"/>
    <property type="evidence" value="ECO:0007669"/>
    <property type="project" value="TreeGrafter"/>
</dbReference>
<dbReference type="Gene3D" id="3.30.310.50">
    <property type="entry name" value="Alpha-D-phosphohexomutase, C-terminal domain"/>
    <property type="match status" value="1"/>
</dbReference>
<dbReference type="EC" id="5.4.2.10" evidence="12"/>
<dbReference type="GeneID" id="85196661"/>
<reference evidence="12 13" key="1">
    <citation type="submission" date="2023-07" db="EMBL/GenBank/DDBJ databases">
        <title>Closed genome sequence of Methanimicrococcus sp. Es2.</title>
        <authorList>
            <person name="Protasov E."/>
            <person name="Platt K."/>
            <person name="Reeh H."/>
            <person name="Poehlein A."/>
            <person name="Daniel R."/>
            <person name="Brune A."/>
        </authorList>
    </citation>
    <scope>NUCLEOTIDE SEQUENCE [LARGE SCALE GENOMIC DNA]</scope>
    <source>
        <strain evidence="12 13">Es2</strain>
    </source>
</reference>
<keyword evidence="6 12" id="KW-0413">Isomerase</keyword>
<sequence>MTLFGTNGVRGIVNEDLTPEVALNLARSLAVFLLGKKSETDRRSAPVVILGTDTRISGMMLKSAAASGLLASGIAITDVGVVPTPSLQYYVKNHSEADAGIIITASHNPREYNGIKLIAEDGTEFSRDDEKRIEAIYNSKKFVGAAWSKTGDICFDQNCNDDYLAGILAIIDRKAIEKKQFKVLTDTGNGAGSLTMPRLMSSLGCSVLALGAQPDGTFPWRNPEPVPDALKEAAALMTESGFDLGIAQDGDADRAVFIDEKGEFIDDEIMLAAVEKYILHKEKGPVVTTVSTSQRFTDIAKDEEVDIYYTAVGSVDVGRKMVEVGAVFGGEGNGGIIYPRHQVCRDGAMAAALVLEMLAHTGMKASDIKSTVPTYFNEKEKIRLQDKDLKKTMAEITNKIIADKDEINYTEAERIDGLKLWFGSGWLLIRPSGTEPIIRITAEAKNEEDTLKYLEIGKKYVNEAAR</sequence>
<keyword evidence="3" id="KW-0597">Phosphoprotein</keyword>
<feature type="domain" description="Alpha-D-phosphohexomutase alpha/beta/alpha" evidence="9">
    <location>
        <begin position="2"/>
        <end position="142"/>
    </location>
</feature>
<dbReference type="InterPro" id="IPR016066">
    <property type="entry name" value="A-D-PHexomutase_CS"/>
</dbReference>
<dbReference type="InterPro" id="IPR005841">
    <property type="entry name" value="Alpha-D-phosphohexomutase_SF"/>
</dbReference>
<evidence type="ECO:0000256" key="2">
    <source>
        <dbReference type="ARBA" id="ARBA00010231"/>
    </source>
</evidence>
<evidence type="ECO:0000256" key="7">
    <source>
        <dbReference type="RuleBase" id="RU004326"/>
    </source>
</evidence>
<dbReference type="PROSITE" id="PS00710">
    <property type="entry name" value="PGM_PMM"/>
    <property type="match status" value="1"/>
</dbReference>
<dbReference type="SUPFAM" id="SSF55957">
    <property type="entry name" value="Phosphoglucomutase, C-terminal domain"/>
    <property type="match status" value="1"/>
</dbReference>
<dbReference type="Pfam" id="PF02879">
    <property type="entry name" value="PGM_PMM_II"/>
    <property type="match status" value="1"/>
</dbReference>
<dbReference type="InterPro" id="IPR024086">
    <property type="entry name" value="GlmM_arc-type"/>
</dbReference>
<comment type="similarity">
    <text evidence="2 7">Belongs to the phosphohexose mutase family.</text>
</comment>
<feature type="domain" description="Alpha-D-phosphohexomutase alpha/beta/alpha" evidence="11">
    <location>
        <begin position="270"/>
        <end position="372"/>
    </location>
</feature>
<dbReference type="InterPro" id="IPR005845">
    <property type="entry name" value="A-D-PHexomutase_a/b/a-II"/>
</dbReference>
<keyword evidence="4 7" id="KW-0479">Metal-binding</keyword>
<dbReference type="InterPro" id="IPR005843">
    <property type="entry name" value="A-D-PHexomutase_C"/>
</dbReference>
<dbReference type="KEGG" id="mees:MmiEs2_02090"/>
<dbReference type="SUPFAM" id="SSF53738">
    <property type="entry name" value="Phosphoglucomutase, first 3 domains"/>
    <property type="match status" value="3"/>
</dbReference>
<dbReference type="Gene3D" id="3.40.120.10">
    <property type="entry name" value="Alpha-D-Glucose-1,6-Bisphosphate, subunit A, domain 3"/>
    <property type="match status" value="3"/>
</dbReference>
<dbReference type="GO" id="GO:0000287">
    <property type="term" value="F:magnesium ion binding"/>
    <property type="evidence" value="ECO:0007669"/>
    <property type="project" value="InterPro"/>
</dbReference>
<feature type="domain" description="Alpha-D-phosphohexomutase C-terminal" evidence="8">
    <location>
        <begin position="399"/>
        <end position="452"/>
    </location>
</feature>
<evidence type="ECO:0000256" key="6">
    <source>
        <dbReference type="ARBA" id="ARBA00023235"/>
    </source>
</evidence>
<dbReference type="AlphaFoldDB" id="A0AA96V7A5"/>
<accession>A0AA96V7A5</accession>
<dbReference type="InterPro" id="IPR005844">
    <property type="entry name" value="A-D-PHexomutase_a/b/a-I"/>
</dbReference>
<evidence type="ECO:0000313" key="12">
    <source>
        <dbReference type="EMBL" id="WNY28029.1"/>
    </source>
</evidence>
<dbReference type="GO" id="GO:0005975">
    <property type="term" value="P:carbohydrate metabolic process"/>
    <property type="evidence" value="ECO:0007669"/>
    <property type="project" value="InterPro"/>
</dbReference>
<dbReference type="Pfam" id="PF00408">
    <property type="entry name" value="PGM_PMM_IV"/>
    <property type="match status" value="1"/>
</dbReference>
<dbReference type="InterPro" id="IPR050060">
    <property type="entry name" value="Phosphoglucosamine_mutase"/>
</dbReference>